<dbReference type="KEGG" id="dai:Desaci_1194"/>
<dbReference type="OrthoDB" id="5505402at2"/>
<evidence type="ECO:0000259" key="1">
    <source>
        <dbReference type="Pfam" id="PF13451"/>
    </source>
</evidence>
<sequence>MFADKILTCRDCGRDFEFTASEQEFYAEKGFTNEPSRCPECRAARKAQTRNNGGGFSRQREMFPAVCSNCGKETTVPFQPSGNKPVYCRDCYQPRTRSNW</sequence>
<organism evidence="3 4">
    <name type="scientific">Desulfosporosinus acidiphilus (strain DSM 22704 / JCM 16185 / SJ4)</name>
    <dbReference type="NCBI Taxonomy" id="646529"/>
    <lineage>
        <taxon>Bacteria</taxon>
        <taxon>Bacillati</taxon>
        <taxon>Bacillota</taxon>
        <taxon>Clostridia</taxon>
        <taxon>Eubacteriales</taxon>
        <taxon>Desulfitobacteriaceae</taxon>
        <taxon>Desulfosporosinus</taxon>
    </lineage>
</organism>
<dbReference type="RefSeq" id="WP_014826233.1">
    <property type="nucleotide sequence ID" value="NC_018068.1"/>
</dbReference>
<dbReference type="eggNOG" id="COG1278">
    <property type="taxonomic scope" value="Bacteria"/>
</dbReference>
<reference evidence="3 4" key="1">
    <citation type="journal article" date="2012" name="J. Bacteriol.">
        <title>Complete genome sequences of Desulfosporosinus orientis DSM765T, Desulfosporosinus youngiae DSM17734T, Desulfosporosinus meridiei DSM13257T, and Desulfosporosinus acidiphilus DSM22704T.</title>
        <authorList>
            <person name="Pester M."/>
            <person name="Brambilla E."/>
            <person name="Alazard D."/>
            <person name="Rattei T."/>
            <person name="Weinmaier T."/>
            <person name="Han J."/>
            <person name="Lucas S."/>
            <person name="Lapidus A."/>
            <person name="Cheng J.F."/>
            <person name="Goodwin L."/>
            <person name="Pitluck S."/>
            <person name="Peters L."/>
            <person name="Ovchinnikova G."/>
            <person name="Teshima H."/>
            <person name="Detter J.C."/>
            <person name="Han C.S."/>
            <person name="Tapia R."/>
            <person name="Land M.L."/>
            <person name="Hauser L."/>
            <person name="Kyrpides N.C."/>
            <person name="Ivanova N.N."/>
            <person name="Pagani I."/>
            <person name="Huntmann M."/>
            <person name="Wei C.L."/>
            <person name="Davenport K.W."/>
            <person name="Daligault H."/>
            <person name="Chain P.S."/>
            <person name="Chen A."/>
            <person name="Mavromatis K."/>
            <person name="Markowitz V."/>
            <person name="Szeto E."/>
            <person name="Mikhailova N."/>
            <person name="Pati A."/>
            <person name="Wagner M."/>
            <person name="Woyke T."/>
            <person name="Ollivier B."/>
            <person name="Klenk H.P."/>
            <person name="Spring S."/>
            <person name="Loy A."/>
        </authorList>
    </citation>
    <scope>NUCLEOTIDE SEQUENCE [LARGE SCALE GENOMIC DNA]</scope>
    <source>
        <strain evidence="4">DSM 22704 / JCM 16185 / SJ4</strain>
    </source>
</reference>
<dbReference type="STRING" id="646529.Desaci_1194"/>
<proteinExistence type="predicted"/>
<evidence type="ECO:0000259" key="2">
    <source>
        <dbReference type="Pfam" id="PF23477"/>
    </source>
</evidence>
<dbReference type="InterPro" id="IPR026363">
    <property type="entry name" value="CxxC-x17-CxxC_dom"/>
</dbReference>
<dbReference type="NCBIfam" id="TIGR04272">
    <property type="entry name" value="cxxc_cxxc_Mbark"/>
    <property type="match status" value="1"/>
</dbReference>
<evidence type="ECO:0000313" key="3">
    <source>
        <dbReference type="EMBL" id="AFM40226.1"/>
    </source>
</evidence>
<name>I4D352_DESAJ</name>
<dbReference type="InterPro" id="IPR025306">
    <property type="entry name" value="Zn-bnd_dom_prob"/>
</dbReference>
<gene>
    <name evidence="3" type="ordered locus">Desaci_1194</name>
</gene>
<keyword evidence="4" id="KW-1185">Reference proteome</keyword>
<dbReference type="HOGENOM" id="CLU_115791_1_0_9"/>
<dbReference type="Proteomes" id="UP000002892">
    <property type="component" value="Chromosome"/>
</dbReference>
<feature type="domain" description="Probable zinc-binding" evidence="1">
    <location>
        <begin position="3"/>
        <end position="49"/>
    </location>
</feature>
<dbReference type="AlphaFoldDB" id="I4D352"/>
<dbReference type="Pfam" id="PF13451">
    <property type="entry name" value="zf_Tbcl"/>
    <property type="match status" value="1"/>
</dbReference>
<protein>
    <submittedName>
        <fullName evidence="3">Uncharacterized protein</fullName>
    </submittedName>
</protein>
<accession>I4D352</accession>
<dbReference type="EMBL" id="CP003639">
    <property type="protein sequence ID" value="AFM40226.1"/>
    <property type="molecule type" value="Genomic_DNA"/>
</dbReference>
<evidence type="ECO:0000313" key="4">
    <source>
        <dbReference type="Proteomes" id="UP000002892"/>
    </source>
</evidence>
<dbReference type="Pfam" id="PF23477">
    <property type="entry name" value="zf_Tbcl_2"/>
    <property type="match status" value="1"/>
</dbReference>
<feature type="domain" description="CxxC-x17-CxxC" evidence="2">
    <location>
        <begin position="60"/>
        <end position="95"/>
    </location>
</feature>